<dbReference type="Proteomes" id="UP000076532">
    <property type="component" value="Unassembled WGS sequence"/>
</dbReference>
<protein>
    <submittedName>
        <fullName evidence="2">Uncharacterized protein</fullName>
    </submittedName>
</protein>
<accession>A0A166MTZ4</accession>
<dbReference type="EMBL" id="KV417527">
    <property type="protein sequence ID" value="KZP24313.1"/>
    <property type="molecule type" value="Genomic_DNA"/>
</dbReference>
<dbReference type="AlphaFoldDB" id="A0A166MTZ4"/>
<evidence type="ECO:0000256" key="1">
    <source>
        <dbReference type="SAM" id="MobiDB-lite"/>
    </source>
</evidence>
<sequence>MKERVRPPIFVPELSDMIIDILHADVSNPTFLVIHRCCSMDTPSCQIRPAPTSAWQGIRYSHRQASVTAVNCIPEALLESYSAPIPVQSPLAGRGEIVIRILRAAQWQSIPLRAPAMLHSRTRPSSCTTHLGSRVPNTLLISQRDSPGLSFALASTLSSPHPDDRRTNSLAPPENLCASQGTRYSPICSAYSYVC</sequence>
<organism evidence="2 3">
    <name type="scientific">Athelia psychrophila</name>
    <dbReference type="NCBI Taxonomy" id="1759441"/>
    <lineage>
        <taxon>Eukaryota</taxon>
        <taxon>Fungi</taxon>
        <taxon>Dikarya</taxon>
        <taxon>Basidiomycota</taxon>
        <taxon>Agaricomycotina</taxon>
        <taxon>Agaricomycetes</taxon>
        <taxon>Agaricomycetidae</taxon>
        <taxon>Atheliales</taxon>
        <taxon>Atheliaceae</taxon>
        <taxon>Athelia</taxon>
    </lineage>
</organism>
<proteinExistence type="predicted"/>
<gene>
    <name evidence="2" type="ORF">FIBSPDRAFT_427821</name>
</gene>
<evidence type="ECO:0000313" key="2">
    <source>
        <dbReference type="EMBL" id="KZP24313.1"/>
    </source>
</evidence>
<keyword evidence="3" id="KW-1185">Reference proteome</keyword>
<reference evidence="2 3" key="1">
    <citation type="journal article" date="2016" name="Mol. Biol. Evol.">
        <title>Comparative Genomics of Early-Diverging Mushroom-Forming Fungi Provides Insights into the Origins of Lignocellulose Decay Capabilities.</title>
        <authorList>
            <person name="Nagy L.G."/>
            <person name="Riley R."/>
            <person name="Tritt A."/>
            <person name="Adam C."/>
            <person name="Daum C."/>
            <person name="Floudas D."/>
            <person name="Sun H."/>
            <person name="Yadav J.S."/>
            <person name="Pangilinan J."/>
            <person name="Larsson K.H."/>
            <person name="Matsuura K."/>
            <person name="Barry K."/>
            <person name="Labutti K."/>
            <person name="Kuo R."/>
            <person name="Ohm R.A."/>
            <person name="Bhattacharya S.S."/>
            <person name="Shirouzu T."/>
            <person name="Yoshinaga Y."/>
            <person name="Martin F.M."/>
            <person name="Grigoriev I.V."/>
            <person name="Hibbett D.S."/>
        </authorList>
    </citation>
    <scope>NUCLEOTIDE SEQUENCE [LARGE SCALE GENOMIC DNA]</scope>
    <source>
        <strain evidence="2 3">CBS 109695</strain>
    </source>
</reference>
<name>A0A166MTZ4_9AGAM</name>
<evidence type="ECO:0000313" key="3">
    <source>
        <dbReference type="Proteomes" id="UP000076532"/>
    </source>
</evidence>
<feature type="region of interest" description="Disordered" evidence="1">
    <location>
        <begin position="152"/>
        <end position="174"/>
    </location>
</feature>